<name>A0ABQ3YIM0_9ACTN</name>
<comment type="caution">
    <text evidence="5">The sequence shown here is derived from an EMBL/GenBank/DDBJ whole genome shotgun (WGS) entry which is preliminary data.</text>
</comment>
<feature type="domain" description="Glycosyltransferase subfamily 4-like N-terminal" evidence="4">
    <location>
        <begin position="17"/>
        <end position="183"/>
    </location>
</feature>
<protein>
    <recommendedName>
        <fullName evidence="7">Glycosyltransferase</fullName>
    </recommendedName>
</protein>
<evidence type="ECO:0000259" key="4">
    <source>
        <dbReference type="Pfam" id="PF13439"/>
    </source>
</evidence>
<dbReference type="EMBL" id="BOMI01000178">
    <property type="protein sequence ID" value="GID79834.1"/>
    <property type="molecule type" value="Genomic_DNA"/>
</dbReference>
<dbReference type="Gene3D" id="3.40.50.2000">
    <property type="entry name" value="Glycogen Phosphorylase B"/>
    <property type="match status" value="2"/>
</dbReference>
<dbReference type="InterPro" id="IPR028098">
    <property type="entry name" value="Glyco_trans_4-like_N"/>
</dbReference>
<feature type="domain" description="Glycosyl transferase family 1" evidence="3">
    <location>
        <begin position="197"/>
        <end position="357"/>
    </location>
</feature>
<dbReference type="Pfam" id="PF13439">
    <property type="entry name" value="Glyco_transf_4"/>
    <property type="match status" value="1"/>
</dbReference>
<sequence length="384" mass="41463">MSVCRVLVVEYGAGLWGAQRYLLRLRPLLRRHGVELILAASRTSAIAEAWRADGGRWLPLPDPGERGVRGPDGRLSARHVLAEAGRTWRSAVTLARAARACDADVIHGNSHWTHLEVALAGLLGRRRTALHLHEENEPDLLGRVRGVAVLLAGQTVAVSEAVARSLPRWARRRVTVVRNGVDTRAIRPAETPAAARAQLTGDPSAPLVLTMSRLDPRKGVDRVIRAVATLPDVRLAIAGAPALDPANGDRLRKLGDELLGDRVRFLGERQDVAELLHAADVLVLASRQEGLPLSILEAQAAGTPVVACPTAGIPEVITHEMTGLLADADDLDDLAGSIDRMARDAELRRRISARARARVERDGDIRGQARRIAELTLRLAGRPA</sequence>
<accession>A0ABQ3YIM0</accession>
<keyword evidence="6" id="KW-1185">Reference proteome</keyword>
<organism evidence="5 6">
    <name type="scientific">Paractinoplanes deccanensis</name>
    <dbReference type="NCBI Taxonomy" id="113561"/>
    <lineage>
        <taxon>Bacteria</taxon>
        <taxon>Bacillati</taxon>
        <taxon>Actinomycetota</taxon>
        <taxon>Actinomycetes</taxon>
        <taxon>Micromonosporales</taxon>
        <taxon>Micromonosporaceae</taxon>
        <taxon>Paractinoplanes</taxon>
    </lineage>
</organism>
<dbReference type="CDD" id="cd03801">
    <property type="entry name" value="GT4_PimA-like"/>
    <property type="match status" value="1"/>
</dbReference>
<dbReference type="SUPFAM" id="SSF53756">
    <property type="entry name" value="UDP-Glycosyltransferase/glycogen phosphorylase"/>
    <property type="match status" value="1"/>
</dbReference>
<dbReference type="PANTHER" id="PTHR12526">
    <property type="entry name" value="GLYCOSYLTRANSFERASE"/>
    <property type="match status" value="1"/>
</dbReference>
<proteinExistence type="predicted"/>
<dbReference type="Pfam" id="PF00534">
    <property type="entry name" value="Glycos_transf_1"/>
    <property type="match status" value="1"/>
</dbReference>
<evidence type="ECO:0000259" key="3">
    <source>
        <dbReference type="Pfam" id="PF00534"/>
    </source>
</evidence>
<dbReference type="Proteomes" id="UP000609879">
    <property type="component" value="Unassembled WGS sequence"/>
</dbReference>
<dbReference type="PANTHER" id="PTHR12526:SF510">
    <property type="entry name" value="D-INOSITOL 3-PHOSPHATE GLYCOSYLTRANSFERASE"/>
    <property type="match status" value="1"/>
</dbReference>
<evidence type="ECO:0000256" key="2">
    <source>
        <dbReference type="ARBA" id="ARBA00022679"/>
    </source>
</evidence>
<evidence type="ECO:0000256" key="1">
    <source>
        <dbReference type="ARBA" id="ARBA00022676"/>
    </source>
</evidence>
<gene>
    <name evidence="5" type="ORF">Ade02nite_84750</name>
</gene>
<evidence type="ECO:0008006" key="7">
    <source>
        <dbReference type="Google" id="ProtNLM"/>
    </source>
</evidence>
<evidence type="ECO:0000313" key="5">
    <source>
        <dbReference type="EMBL" id="GID79834.1"/>
    </source>
</evidence>
<keyword evidence="2" id="KW-0808">Transferase</keyword>
<reference evidence="5 6" key="1">
    <citation type="submission" date="2021-01" db="EMBL/GenBank/DDBJ databases">
        <title>Whole genome shotgun sequence of Actinoplanes deccanensis NBRC 13994.</title>
        <authorList>
            <person name="Komaki H."/>
            <person name="Tamura T."/>
        </authorList>
    </citation>
    <scope>NUCLEOTIDE SEQUENCE [LARGE SCALE GENOMIC DNA]</scope>
    <source>
        <strain evidence="5 6">NBRC 13994</strain>
    </source>
</reference>
<evidence type="ECO:0000313" key="6">
    <source>
        <dbReference type="Proteomes" id="UP000609879"/>
    </source>
</evidence>
<dbReference type="InterPro" id="IPR001296">
    <property type="entry name" value="Glyco_trans_1"/>
</dbReference>
<keyword evidence="1" id="KW-0328">Glycosyltransferase</keyword>